<feature type="region of interest" description="Disordered" evidence="1">
    <location>
        <begin position="123"/>
        <end position="147"/>
    </location>
</feature>
<name>A0AAD9M7P5_9PEZI</name>
<organism evidence="2 3">
    <name type="scientific">Phyllachora maydis</name>
    <dbReference type="NCBI Taxonomy" id="1825666"/>
    <lineage>
        <taxon>Eukaryota</taxon>
        <taxon>Fungi</taxon>
        <taxon>Dikarya</taxon>
        <taxon>Ascomycota</taxon>
        <taxon>Pezizomycotina</taxon>
        <taxon>Sordariomycetes</taxon>
        <taxon>Sordariomycetidae</taxon>
        <taxon>Phyllachorales</taxon>
        <taxon>Phyllachoraceae</taxon>
        <taxon>Phyllachora</taxon>
    </lineage>
</organism>
<evidence type="ECO:0000313" key="2">
    <source>
        <dbReference type="EMBL" id="KAK2067604.1"/>
    </source>
</evidence>
<evidence type="ECO:0000256" key="1">
    <source>
        <dbReference type="SAM" id="MobiDB-lite"/>
    </source>
</evidence>
<gene>
    <name evidence="2" type="ORF">P8C59_001327</name>
</gene>
<dbReference type="Proteomes" id="UP001217918">
    <property type="component" value="Unassembled WGS sequence"/>
</dbReference>
<sequence>MSFDAVEQALGLDQAPRKEEEEEEEEAAASPSSLDTPPVDGRDDGADEAPAEAADSEAEAVRCEANEIMQYTALDDRATLRNRQTVEGKIRLARAHDAYADALDLRASCREEKRLWAMLGRDAPPPHLARSEMPAPPAPSAFLRDNTALDANPREWRDQVRYVAEWEAVYENNPRPGPEPGEE</sequence>
<proteinExistence type="predicted"/>
<keyword evidence="3" id="KW-1185">Reference proteome</keyword>
<dbReference type="EMBL" id="JAQQPM010000001">
    <property type="protein sequence ID" value="KAK2067604.1"/>
    <property type="molecule type" value="Genomic_DNA"/>
</dbReference>
<feature type="compositionally biased region" description="Acidic residues" evidence="1">
    <location>
        <begin position="45"/>
        <end position="58"/>
    </location>
</feature>
<reference evidence="2" key="1">
    <citation type="journal article" date="2023" name="Mol. Plant Microbe Interact.">
        <title>Elucidating the Obligate Nature and Biological Capacity of an Invasive Fungal Corn Pathogen.</title>
        <authorList>
            <person name="MacCready J.S."/>
            <person name="Roggenkamp E.M."/>
            <person name="Gdanetz K."/>
            <person name="Chilvers M.I."/>
        </authorList>
    </citation>
    <scope>NUCLEOTIDE SEQUENCE</scope>
    <source>
        <strain evidence="2">PM02</strain>
    </source>
</reference>
<feature type="region of interest" description="Disordered" evidence="1">
    <location>
        <begin position="1"/>
        <end position="61"/>
    </location>
</feature>
<protein>
    <submittedName>
        <fullName evidence="2">Uncharacterized protein</fullName>
    </submittedName>
</protein>
<evidence type="ECO:0000313" key="3">
    <source>
        <dbReference type="Proteomes" id="UP001217918"/>
    </source>
</evidence>
<comment type="caution">
    <text evidence="2">The sequence shown here is derived from an EMBL/GenBank/DDBJ whole genome shotgun (WGS) entry which is preliminary data.</text>
</comment>
<accession>A0AAD9M7P5</accession>
<dbReference type="AlphaFoldDB" id="A0AAD9M7P5"/>